<evidence type="ECO:0000256" key="9">
    <source>
        <dbReference type="HAMAP-Rule" id="MF_01400"/>
    </source>
</evidence>
<evidence type="ECO:0000313" key="12">
    <source>
        <dbReference type="Proteomes" id="UP000002734"/>
    </source>
</evidence>
<feature type="active site" description="Nucleophile" evidence="9">
    <location>
        <position position="137"/>
    </location>
</feature>
<reference evidence="11" key="1">
    <citation type="submission" date="2009-06" db="EMBL/GenBank/DDBJ databases">
        <title>Complete sequence of Dickeya dadantii Ech703.</title>
        <authorList>
            <consortium name="US DOE Joint Genome Institute"/>
            <person name="Lucas S."/>
            <person name="Copeland A."/>
            <person name="Lapidus A."/>
            <person name="Glavina del Rio T."/>
            <person name="Dalin E."/>
            <person name="Tice H."/>
            <person name="Bruce D."/>
            <person name="Goodwin L."/>
            <person name="Pitluck S."/>
            <person name="Chertkov O."/>
            <person name="Brettin T."/>
            <person name="Detter J.C."/>
            <person name="Han C."/>
            <person name="Larimer F."/>
            <person name="Land M."/>
            <person name="Hauser L."/>
            <person name="Kyrpides N."/>
            <person name="Mikhailova N."/>
            <person name="Balakrishnan V."/>
            <person name="Glasner J."/>
            <person name="Perna N.T."/>
        </authorList>
    </citation>
    <scope>NUCLEOTIDE SEQUENCE [LARGE SCALE GENOMIC DNA]</scope>
    <source>
        <strain evidence="11">Ech703</strain>
    </source>
</reference>
<comment type="similarity">
    <text evidence="1 9">Belongs to the MsrB Met sulfoxide reductase family.</text>
</comment>
<evidence type="ECO:0000256" key="2">
    <source>
        <dbReference type="ARBA" id="ARBA00012499"/>
    </source>
</evidence>
<sequence length="156" mass="17935">MFIRCIHQVKLFVYGANNMTKLPLNQRNPETLTEIQRYVTQQRGTEAPFTGKLLHNRRTGVYHCLCCHQPLFESMHKYDSGCGWPSFDQPCTTESVRYLDDYSHHMHRIEIRCGHCDAHLGHVFPDGPQDSTGERYCVNSASLSFVDAENNQQTDG</sequence>
<evidence type="ECO:0000256" key="6">
    <source>
        <dbReference type="ARBA" id="ARBA00023002"/>
    </source>
</evidence>
<keyword evidence="4 9" id="KW-0479">Metal-binding</keyword>
<name>C6C5X1_MUSP7</name>
<evidence type="ECO:0000256" key="4">
    <source>
        <dbReference type="ARBA" id="ARBA00022723"/>
    </source>
</evidence>
<dbReference type="SUPFAM" id="SSF51316">
    <property type="entry name" value="Mss4-like"/>
    <property type="match status" value="1"/>
</dbReference>
<dbReference type="GO" id="GO:0008270">
    <property type="term" value="F:zinc ion binding"/>
    <property type="evidence" value="ECO:0007669"/>
    <property type="project" value="UniProtKB-UniRule"/>
</dbReference>
<feature type="binding site" evidence="9">
    <location>
        <position position="116"/>
    </location>
    <ligand>
        <name>Zn(2+)</name>
        <dbReference type="ChEBI" id="CHEBI:29105"/>
    </ligand>
</feature>
<dbReference type="FunFam" id="2.170.150.20:FF:000001">
    <property type="entry name" value="Peptide methionine sulfoxide reductase MsrB"/>
    <property type="match status" value="1"/>
</dbReference>
<comment type="cofactor">
    <cofactor evidence="9">
        <name>Zn(2+)</name>
        <dbReference type="ChEBI" id="CHEBI:29105"/>
    </cofactor>
    <text evidence="9">Binds 1 zinc ion per subunit. The zinc ion is important for the structural integrity of the protein.</text>
</comment>
<dbReference type="InterPro" id="IPR028427">
    <property type="entry name" value="Met_Sox_Rdtase_MsrB"/>
</dbReference>
<evidence type="ECO:0000256" key="5">
    <source>
        <dbReference type="ARBA" id="ARBA00022833"/>
    </source>
</evidence>
<evidence type="ECO:0000256" key="1">
    <source>
        <dbReference type="ARBA" id="ARBA00007174"/>
    </source>
</evidence>
<feature type="binding site" evidence="9">
    <location>
        <position position="67"/>
    </location>
    <ligand>
        <name>Zn(2+)</name>
        <dbReference type="ChEBI" id="CHEBI:29105"/>
    </ligand>
</feature>
<dbReference type="EMBL" id="CP001654">
    <property type="protein sequence ID" value="ACS85762.1"/>
    <property type="molecule type" value="Genomic_DNA"/>
</dbReference>
<dbReference type="EC" id="1.8.4.12" evidence="2 9"/>
<keyword evidence="12" id="KW-1185">Reference proteome</keyword>
<evidence type="ECO:0000256" key="7">
    <source>
        <dbReference type="ARBA" id="ARBA00048488"/>
    </source>
</evidence>
<gene>
    <name evidence="9" type="primary">msrB</name>
    <name evidence="11" type="ordered locus">Dd703_1972</name>
</gene>
<dbReference type="GO" id="GO:0005737">
    <property type="term" value="C:cytoplasm"/>
    <property type="evidence" value="ECO:0007669"/>
    <property type="project" value="TreeGrafter"/>
</dbReference>
<dbReference type="GO" id="GO:0033743">
    <property type="term" value="F:peptide-methionine (R)-S-oxide reductase activity"/>
    <property type="evidence" value="ECO:0007669"/>
    <property type="project" value="UniProtKB-UniRule"/>
</dbReference>
<comment type="catalytic activity">
    <reaction evidence="7 9">
        <text>L-methionyl-[protein] + [thioredoxin]-disulfide + H2O = L-methionyl-(R)-S-oxide-[protein] + [thioredoxin]-dithiol</text>
        <dbReference type="Rhea" id="RHEA:24164"/>
        <dbReference type="Rhea" id="RHEA-COMP:10698"/>
        <dbReference type="Rhea" id="RHEA-COMP:10700"/>
        <dbReference type="Rhea" id="RHEA-COMP:12313"/>
        <dbReference type="Rhea" id="RHEA-COMP:12314"/>
        <dbReference type="ChEBI" id="CHEBI:15377"/>
        <dbReference type="ChEBI" id="CHEBI:16044"/>
        <dbReference type="ChEBI" id="CHEBI:29950"/>
        <dbReference type="ChEBI" id="CHEBI:45764"/>
        <dbReference type="ChEBI" id="CHEBI:50058"/>
        <dbReference type="EC" id="1.8.4.12"/>
    </reaction>
</comment>
<evidence type="ECO:0000256" key="8">
    <source>
        <dbReference type="ARBA" id="ARBA00075819"/>
    </source>
</evidence>
<dbReference type="PANTHER" id="PTHR10173:SF52">
    <property type="entry name" value="METHIONINE-R-SULFOXIDE REDUCTASE B1"/>
    <property type="match status" value="1"/>
</dbReference>
<evidence type="ECO:0000256" key="3">
    <source>
        <dbReference type="ARBA" id="ARBA00021130"/>
    </source>
</evidence>
<evidence type="ECO:0000259" key="10">
    <source>
        <dbReference type="PROSITE" id="PS51790"/>
    </source>
</evidence>
<dbReference type="HAMAP" id="MF_01400">
    <property type="entry name" value="MsrB"/>
    <property type="match status" value="1"/>
</dbReference>
<evidence type="ECO:0000313" key="11">
    <source>
        <dbReference type="EMBL" id="ACS85762.1"/>
    </source>
</evidence>
<dbReference type="InterPro" id="IPR002579">
    <property type="entry name" value="Met_Sox_Rdtase_MsrB_dom"/>
</dbReference>
<dbReference type="AlphaFoldDB" id="C6C5X1"/>
<proteinExistence type="inferred from homology"/>
<protein>
    <recommendedName>
        <fullName evidence="3 9">Peptide methionine sulfoxide reductase MsrB</fullName>
        <ecNumber evidence="2 9">1.8.4.12</ecNumber>
    </recommendedName>
    <alternativeName>
        <fullName evidence="8 9">Peptide-methionine (R)-S-oxide reductase</fullName>
    </alternativeName>
</protein>
<dbReference type="HOGENOM" id="CLU_031040_8_5_6"/>
<dbReference type="Gene3D" id="2.170.150.20">
    <property type="entry name" value="Peptide methionine sulfoxide reductase"/>
    <property type="match status" value="1"/>
</dbReference>
<dbReference type="PROSITE" id="PS51790">
    <property type="entry name" value="MSRB"/>
    <property type="match status" value="1"/>
</dbReference>
<dbReference type="InterPro" id="IPR011057">
    <property type="entry name" value="Mss4-like_sf"/>
</dbReference>
<feature type="binding site" evidence="9">
    <location>
        <position position="64"/>
    </location>
    <ligand>
        <name>Zn(2+)</name>
        <dbReference type="ChEBI" id="CHEBI:29105"/>
    </ligand>
</feature>
<dbReference type="eggNOG" id="COG0229">
    <property type="taxonomic scope" value="Bacteria"/>
</dbReference>
<dbReference type="Pfam" id="PF01641">
    <property type="entry name" value="SelR"/>
    <property type="match status" value="1"/>
</dbReference>
<feature type="binding site" evidence="9">
    <location>
        <position position="113"/>
    </location>
    <ligand>
        <name>Zn(2+)</name>
        <dbReference type="ChEBI" id="CHEBI:29105"/>
    </ligand>
</feature>
<dbReference type="GO" id="GO:0030091">
    <property type="term" value="P:protein repair"/>
    <property type="evidence" value="ECO:0007669"/>
    <property type="project" value="InterPro"/>
</dbReference>
<dbReference type="NCBIfam" id="TIGR00357">
    <property type="entry name" value="peptide-methionine (R)-S-oxide reductase MsrB"/>
    <property type="match status" value="1"/>
</dbReference>
<dbReference type="GO" id="GO:0006979">
    <property type="term" value="P:response to oxidative stress"/>
    <property type="evidence" value="ECO:0007669"/>
    <property type="project" value="InterPro"/>
</dbReference>
<dbReference type="PANTHER" id="PTHR10173">
    <property type="entry name" value="METHIONINE SULFOXIDE REDUCTASE"/>
    <property type="match status" value="1"/>
</dbReference>
<feature type="domain" description="MsrB" evidence="10">
    <location>
        <begin position="25"/>
        <end position="148"/>
    </location>
</feature>
<keyword evidence="6 9" id="KW-0560">Oxidoreductase</keyword>
<accession>C6C5X1</accession>
<organism evidence="11 12">
    <name type="scientific">Musicola paradisiaca (strain Ech703)</name>
    <name type="common">Dickeya paradisiaca</name>
    <name type="synonym">Dickeya dadantii</name>
    <dbReference type="NCBI Taxonomy" id="579405"/>
    <lineage>
        <taxon>Bacteria</taxon>
        <taxon>Pseudomonadati</taxon>
        <taxon>Pseudomonadota</taxon>
        <taxon>Gammaproteobacteria</taxon>
        <taxon>Enterobacterales</taxon>
        <taxon>Pectobacteriaceae</taxon>
        <taxon>Musicola</taxon>
    </lineage>
</organism>
<dbReference type="KEGG" id="dda:Dd703_1972"/>
<keyword evidence="5 9" id="KW-0862">Zinc</keyword>
<dbReference type="Proteomes" id="UP000002734">
    <property type="component" value="Chromosome"/>
</dbReference>
<dbReference type="STRING" id="579405.Dd703_1972"/>